<dbReference type="GO" id="GO:0005524">
    <property type="term" value="F:ATP binding"/>
    <property type="evidence" value="ECO:0007669"/>
    <property type="project" value="UniProtKB-UniRule"/>
</dbReference>
<feature type="compositionally biased region" description="Polar residues" evidence="10">
    <location>
        <begin position="1747"/>
        <end position="1764"/>
    </location>
</feature>
<dbReference type="InterPro" id="IPR036961">
    <property type="entry name" value="Kinesin_motor_dom_sf"/>
</dbReference>
<dbReference type="GO" id="GO:0005874">
    <property type="term" value="C:microtubule"/>
    <property type="evidence" value="ECO:0007669"/>
    <property type="project" value="UniProtKB-KW"/>
</dbReference>
<accession>A0AAD8G9G7</accession>
<evidence type="ECO:0000313" key="13">
    <source>
        <dbReference type="Proteomes" id="UP001230051"/>
    </source>
</evidence>
<dbReference type="PROSITE" id="PS50067">
    <property type="entry name" value="KINESIN_MOTOR_2"/>
    <property type="match status" value="1"/>
</dbReference>
<dbReference type="InterPro" id="IPR001752">
    <property type="entry name" value="Kinesin_motor_dom"/>
</dbReference>
<feature type="compositionally biased region" description="Polar residues" evidence="10">
    <location>
        <begin position="1458"/>
        <end position="1473"/>
    </location>
</feature>
<feature type="region of interest" description="Disordered" evidence="10">
    <location>
        <begin position="858"/>
        <end position="902"/>
    </location>
</feature>
<feature type="compositionally biased region" description="Polar residues" evidence="10">
    <location>
        <begin position="966"/>
        <end position="977"/>
    </location>
</feature>
<dbReference type="InterPro" id="IPR027417">
    <property type="entry name" value="P-loop_NTPase"/>
</dbReference>
<gene>
    <name evidence="12" type="ORF">AOXY_G6916</name>
</gene>
<dbReference type="Pfam" id="PF00225">
    <property type="entry name" value="Kinesin"/>
    <property type="match status" value="1"/>
</dbReference>
<feature type="compositionally biased region" description="Low complexity" evidence="10">
    <location>
        <begin position="1595"/>
        <end position="1605"/>
    </location>
</feature>
<dbReference type="PRINTS" id="PR00380">
    <property type="entry name" value="KINESINHEAVY"/>
</dbReference>
<feature type="region of interest" description="Disordered" evidence="10">
    <location>
        <begin position="997"/>
        <end position="1072"/>
    </location>
</feature>
<dbReference type="PANTHER" id="PTHR21608">
    <property type="entry name" value="KINESIN-LIKE PROTEIN CG14535"/>
    <property type="match status" value="1"/>
</dbReference>
<dbReference type="EMBL" id="JAGXEW010000006">
    <property type="protein sequence ID" value="KAK1170138.1"/>
    <property type="molecule type" value="Genomic_DNA"/>
</dbReference>
<reference evidence="12" key="1">
    <citation type="submission" date="2022-02" db="EMBL/GenBank/DDBJ databases">
        <title>Atlantic sturgeon de novo genome assembly.</title>
        <authorList>
            <person name="Stock M."/>
            <person name="Klopp C."/>
            <person name="Guiguen Y."/>
            <person name="Cabau C."/>
            <person name="Parinello H."/>
            <person name="Santidrian Yebra-Pimentel E."/>
            <person name="Kuhl H."/>
            <person name="Dirks R.P."/>
            <person name="Guessner J."/>
            <person name="Wuertz S."/>
            <person name="Du K."/>
            <person name="Schartl M."/>
        </authorList>
    </citation>
    <scope>NUCLEOTIDE SEQUENCE</scope>
    <source>
        <strain evidence="12">STURGEONOMICS-FGT-2020</strain>
        <tissue evidence="12">Whole blood</tissue>
    </source>
</reference>
<feature type="region of interest" description="Disordered" evidence="10">
    <location>
        <begin position="1726"/>
        <end position="1764"/>
    </location>
</feature>
<evidence type="ECO:0000256" key="8">
    <source>
        <dbReference type="ARBA" id="ARBA00023212"/>
    </source>
</evidence>
<feature type="compositionally biased region" description="Polar residues" evidence="10">
    <location>
        <begin position="1688"/>
        <end position="1714"/>
    </location>
</feature>
<feature type="compositionally biased region" description="Polar residues" evidence="10">
    <location>
        <begin position="26"/>
        <end position="36"/>
    </location>
</feature>
<evidence type="ECO:0000256" key="1">
    <source>
        <dbReference type="ARBA" id="ARBA00004245"/>
    </source>
</evidence>
<feature type="region of interest" description="Disordered" evidence="10">
    <location>
        <begin position="1452"/>
        <end position="1473"/>
    </location>
</feature>
<dbReference type="SMART" id="SM00129">
    <property type="entry name" value="KISc"/>
    <property type="match status" value="1"/>
</dbReference>
<feature type="region of interest" description="Disordered" evidence="10">
    <location>
        <begin position="1883"/>
        <end position="1965"/>
    </location>
</feature>
<dbReference type="FunFam" id="3.40.850.10:FF:000015">
    <property type="entry name" value="Kinesin family member 26A"/>
    <property type="match status" value="1"/>
</dbReference>
<evidence type="ECO:0000256" key="3">
    <source>
        <dbReference type="ARBA" id="ARBA00022553"/>
    </source>
</evidence>
<dbReference type="SUPFAM" id="SSF52540">
    <property type="entry name" value="P-loop containing nucleoside triphosphate hydrolases"/>
    <property type="match status" value="1"/>
</dbReference>
<feature type="compositionally biased region" description="Basic and acidic residues" evidence="10">
    <location>
        <begin position="884"/>
        <end position="899"/>
    </location>
</feature>
<comment type="similarity">
    <text evidence="9">Belongs to the TRAFAC class myosin-kinesin ATPase superfamily. Kinesin family.</text>
</comment>
<dbReference type="GO" id="GO:0048731">
    <property type="term" value="P:system development"/>
    <property type="evidence" value="ECO:0007669"/>
    <property type="project" value="UniProtKB-ARBA"/>
</dbReference>
<keyword evidence="5 9" id="KW-0547">Nucleotide-binding</keyword>
<feature type="region of interest" description="Disordered" evidence="10">
    <location>
        <begin position="1568"/>
        <end position="1626"/>
    </location>
</feature>
<keyword evidence="3" id="KW-0597">Phosphoprotein</keyword>
<feature type="region of interest" description="Disordered" evidence="10">
    <location>
        <begin position="1807"/>
        <end position="1862"/>
    </location>
</feature>
<protein>
    <recommendedName>
        <fullName evidence="11">Kinesin motor domain-containing protein</fullName>
    </recommendedName>
</protein>
<feature type="region of interest" description="Disordered" evidence="10">
    <location>
        <begin position="950"/>
        <end position="977"/>
    </location>
</feature>
<feature type="compositionally biased region" description="Polar residues" evidence="10">
    <location>
        <begin position="1845"/>
        <end position="1858"/>
    </location>
</feature>
<feature type="region of interest" description="Disordered" evidence="10">
    <location>
        <begin position="1"/>
        <end position="119"/>
    </location>
</feature>
<feature type="compositionally biased region" description="Polar residues" evidence="10">
    <location>
        <begin position="1129"/>
        <end position="1145"/>
    </location>
</feature>
<name>A0AAD8G9G7_ACIOX</name>
<keyword evidence="6 9" id="KW-0067">ATP-binding</keyword>
<proteinExistence type="inferred from homology"/>
<feature type="compositionally biased region" description="Polar residues" evidence="10">
    <location>
        <begin position="997"/>
        <end position="1040"/>
    </location>
</feature>
<feature type="region of interest" description="Disordered" evidence="10">
    <location>
        <begin position="253"/>
        <end position="292"/>
    </location>
</feature>
<evidence type="ECO:0000256" key="4">
    <source>
        <dbReference type="ARBA" id="ARBA00022701"/>
    </source>
</evidence>
<dbReference type="GO" id="GO:0007018">
    <property type="term" value="P:microtubule-based movement"/>
    <property type="evidence" value="ECO:0007669"/>
    <property type="project" value="InterPro"/>
</dbReference>
<feature type="region of interest" description="Disordered" evidence="10">
    <location>
        <begin position="1671"/>
        <end position="1714"/>
    </location>
</feature>
<feature type="compositionally biased region" description="Low complexity" evidence="10">
    <location>
        <begin position="59"/>
        <end position="76"/>
    </location>
</feature>
<feature type="compositionally biased region" description="Gly residues" evidence="10">
    <location>
        <begin position="90"/>
        <end position="115"/>
    </location>
</feature>
<evidence type="ECO:0000313" key="12">
    <source>
        <dbReference type="EMBL" id="KAK1170138.1"/>
    </source>
</evidence>
<feature type="region of interest" description="Disordered" evidence="10">
    <location>
        <begin position="207"/>
        <end position="233"/>
    </location>
</feature>
<dbReference type="CDD" id="cd00106">
    <property type="entry name" value="KISc"/>
    <property type="match status" value="1"/>
</dbReference>
<dbReference type="InterPro" id="IPR057090">
    <property type="entry name" value="HTH_KIF26A_B_1st"/>
</dbReference>
<dbReference type="GO" id="GO:0008017">
    <property type="term" value="F:microtubule binding"/>
    <property type="evidence" value="ECO:0007669"/>
    <property type="project" value="InterPro"/>
</dbReference>
<evidence type="ECO:0000256" key="2">
    <source>
        <dbReference type="ARBA" id="ARBA00022490"/>
    </source>
</evidence>
<feature type="region of interest" description="Disordered" evidence="10">
    <location>
        <begin position="790"/>
        <end position="821"/>
    </location>
</feature>
<keyword evidence="4" id="KW-0493">Microtubule</keyword>
<evidence type="ECO:0000256" key="10">
    <source>
        <dbReference type="SAM" id="MobiDB-lite"/>
    </source>
</evidence>
<dbReference type="InterPro" id="IPR027640">
    <property type="entry name" value="Kinesin-like_fam"/>
</dbReference>
<keyword evidence="13" id="KW-1185">Reference proteome</keyword>
<keyword evidence="2" id="KW-0963">Cytoplasm</keyword>
<dbReference type="Gene3D" id="3.40.850.10">
    <property type="entry name" value="Kinesin motor domain"/>
    <property type="match status" value="1"/>
</dbReference>
<evidence type="ECO:0000256" key="6">
    <source>
        <dbReference type="ARBA" id="ARBA00022840"/>
    </source>
</evidence>
<dbReference type="Pfam" id="PF23081">
    <property type="entry name" value="HTH_KIF26A_B_1st"/>
    <property type="match status" value="1"/>
</dbReference>
<organism evidence="12 13">
    <name type="scientific">Acipenser oxyrinchus oxyrinchus</name>
    <dbReference type="NCBI Taxonomy" id="40147"/>
    <lineage>
        <taxon>Eukaryota</taxon>
        <taxon>Metazoa</taxon>
        <taxon>Chordata</taxon>
        <taxon>Craniata</taxon>
        <taxon>Vertebrata</taxon>
        <taxon>Euteleostomi</taxon>
        <taxon>Actinopterygii</taxon>
        <taxon>Chondrostei</taxon>
        <taxon>Acipenseriformes</taxon>
        <taxon>Acipenseridae</taxon>
        <taxon>Acipenser</taxon>
    </lineage>
</organism>
<evidence type="ECO:0000259" key="11">
    <source>
        <dbReference type="PROSITE" id="PS50067"/>
    </source>
</evidence>
<evidence type="ECO:0000256" key="7">
    <source>
        <dbReference type="ARBA" id="ARBA00023175"/>
    </source>
</evidence>
<sequence length="2090" mass="224168">MTSVSGNKDRAAVSARNRKYGMTEALSPTKSASFSPETWYRKAYEESRTGNRPAPEGAGSVPGSSGTPSPGSGTSSRDPYRLPGPASPGIGTGSPGSLGGSPGFGTGSPGSGSGSSPGSDRGIWCENCNARLVELKGQALKLLIPGPFSNKDPSFSALIHDKLQVPNTTRKAWNEKDSRCDVCATHLTQLKQEAIQMVLTLEQATALEQRDTSPGSPPPSNMPSLGGSRSMGGLQGHRDWSFIPASYTSPGYMSFQPGKHSSKPNSLGIEKKNGPPGHAGKASSPGNGNILGSGPIQAHQYLDGTWSMSRANGVTLYPYQISQVVTEKCREGLSEAVLNRYNADRPSQCSFSGSQNSYVSSVPSSGTSAAASFLARAAQKLNLSSKKKKHRPSPSYVCDPPLFPTNFSAILQSSPPPAPPCLLRAVNKVKDNPGLGKVKVMLRICPAPAGVTSESNSFLKVDPRKKQITLFDPATNGPQNTTRGSQVPPKMFAFDAVFPHDASQAEVSAGTVAEVIQSVVDGADGCVFCFGHTKLGKSYTMMGKDDSMQTLGIIPCSISWLFKLINERKEKTGARFSVRASAVEVWGKDEKLKDLLSEVATGSLQDGQSPGVYLCEDPICGMQLQNQSELRAPTAEKAAFFLDAAIASRRSSKPDCDEEEQRNSHMLFTLHVYQYRMDKSGKGGMSGGRSRLHLIDLGSCVKALGKSRDSGAGLCLSLSALGNVILALVNGSKHIPYKESKLTMLLRESLGNMNCRTTMIAHISAVASNFTETLSTIQIASRVLRMKKKKTKYTSSSSGGESSCEEGRMRRPTQLRTFHSRNVVDPDLPLLHLSSDPDYSSSSEQSCDTVIYVGPNGSALSDKELTDNEGPPDSVPIIPSLQKNKCEPGKQQPQEEKAENAGGKDCLKCNTFAELQERLECIDGSEEVSKFPFEEIPTQYTAKLLPKHEPVQTQGAEPQVSEAHITEQQQMKESVENGNVAQSNVQSMSAIICPSGNHSDLASSRSVTGSCSMQASSLQRAQSSTLHSSKESLNTNSSGETKPRPMGSPRLGIASLTKTSEYKPPSSPSQRCKVYTQKGVLPCPAPLPPQSLGKENGKSSTESLLEPEVRTSPVGMSPQVIKKSVAPISGSSAETTFSENQQSQPETKKEVNSTTTVTVQQPLELNGEDELVFTLVEELTISGMLENGRPASIISFNSDCSVQAMASGSRPVSIISSISEDPESYNSVATSTTATISEVSITKFLPVPKGEGEALSTNSRCSSISSWLSERSTGSDGEQSCHSFVTQPCYGQGESLAEPHLTDFPEGIQDECLLYLNGGKHSVADNLFAVAEKAAEKSCHNKASPLKNCQISTLGKTTVTISNVSSLGVSDGYMPIKTNVTVHPCIAVNTRVLQDLTQVSPAINFPQTVDNKVAVVPISNYIKFDDPWLKKEDEDTKAVEVICEAKREKRSSDPEKVWNSTDRFSSSSGGAANSPVYSDSLRGVVDGYEMVLSSSGSQSPIYSYEVLRTGSLPRGWHRLNRQEDPEDTSLGFLGAECSGIGAATSTPCSPRATLERRAASAKHCILAKPKGIPPLPPVRKSSLDQRNRASPLHNTSSSSQSQTLSFMGSIPDDLGSNGKLKGPNIESSSKLFSAKLEQLANRTNSLGRSHTGHYNCLSLERAESLTSVGSKSIFGRDSTMPRAGRSLSRASVSSPTGPSGASATPQSPKATQSKISAVSKLLLASPKARSMSTSSTKTLSLSTKSLPQSVNRSSSLPPNGKNQISWSTQSLCRNRGSGLVSKLPLRAVNGRISELLQGSGASRASHVRGALDSEERGGFPGDEKPVVHTLPSPYSKITAPRKPQRCSSGHGSDNSSVLSGELPPAMGKTALFYHSGGSSGYESMIRDSEATGSASSAQDSVSENSSSASGRRSLKNPKKRNNTGTQRRRLIPTLSLDATSPVRKPANSPGVRWVDGPLRPAQRGPTEPFEIKVYEIDDVERLQKRRGAGNQEVVYFSAKLKILENRQQRIAEVRSRYDWLKKELEATKQHLMLEPEKWTSEFDLQQTFEVDSLEYLEALECVTDRLESRVNFCKEHLMMITCFDVTSRRR</sequence>
<dbReference type="Proteomes" id="UP001230051">
    <property type="component" value="Unassembled WGS sequence"/>
</dbReference>
<feature type="domain" description="Kinesin motor" evidence="11">
    <location>
        <begin position="437"/>
        <end position="786"/>
    </location>
</feature>
<keyword evidence="7 9" id="KW-0505">Motor protein</keyword>
<feature type="compositionally biased region" description="Basic residues" evidence="10">
    <location>
        <begin position="1912"/>
        <end position="1930"/>
    </location>
</feature>
<feature type="compositionally biased region" description="Basic and acidic residues" evidence="10">
    <location>
        <begin position="1809"/>
        <end position="1826"/>
    </location>
</feature>
<feature type="binding site" evidence="9">
    <location>
        <begin position="531"/>
        <end position="538"/>
    </location>
    <ligand>
        <name>ATP</name>
        <dbReference type="ChEBI" id="CHEBI:30616"/>
    </ligand>
</feature>
<feature type="compositionally biased region" description="Low complexity" evidence="10">
    <location>
        <begin position="1732"/>
        <end position="1746"/>
    </location>
</feature>
<comment type="subcellular location">
    <subcellularLocation>
        <location evidence="1">Cytoplasm</location>
        <location evidence="1">Cytoskeleton</location>
    </subcellularLocation>
</comment>
<feature type="region of interest" description="Disordered" evidence="10">
    <location>
        <begin position="1085"/>
        <end position="1156"/>
    </location>
</feature>
<evidence type="ECO:0000256" key="9">
    <source>
        <dbReference type="PROSITE-ProRule" id="PRU00283"/>
    </source>
</evidence>
<feature type="compositionally biased region" description="Low complexity" evidence="10">
    <location>
        <begin position="1893"/>
        <end position="1909"/>
    </location>
</feature>
<evidence type="ECO:0000256" key="5">
    <source>
        <dbReference type="ARBA" id="ARBA00022741"/>
    </source>
</evidence>
<dbReference type="GO" id="GO:0003777">
    <property type="term" value="F:microtubule motor activity"/>
    <property type="evidence" value="ECO:0007669"/>
    <property type="project" value="InterPro"/>
</dbReference>
<dbReference type="PANTHER" id="PTHR21608:SF8">
    <property type="entry name" value="KINESIN-LIKE PROTEIN KIF26B"/>
    <property type="match status" value="1"/>
</dbReference>
<comment type="caution">
    <text evidence="12">The sequence shown here is derived from an EMBL/GenBank/DDBJ whole genome shotgun (WGS) entry which is preliminary data.</text>
</comment>
<keyword evidence="8" id="KW-0206">Cytoskeleton</keyword>
<feature type="compositionally biased region" description="Basic and acidic residues" evidence="10">
    <location>
        <begin position="39"/>
        <end position="49"/>
    </location>
</feature>